<keyword evidence="4 7" id="KW-1133">Transmembrane helix</keyword>
<gene>
    <name evidence="8" type="ORF">G3446_20175</name>
</gene>
<comment type="subcellular location">
    <subcellularLocation>
        <location evidence="1">Cell membrane</location>
        <topology evidence="1">Multi-pass membrane protein</topology>
    </subcellularLocation>
</comment>
<sequence length="324" mass="34730">MFVLPVSGELLNDDPAACAARPDPAGRDSEPARMSGCIERRAKNGGGRFRSIAGCGWTYTRVDPGNIARAQLLTPMSKICFNIEFAGELRAGTDPAKARADLQTRLGLSDRGIAELFSGAPVTVKRGVDGATAARLHAAFEQAGAVARVIPVHGERAQGQPPPSHASQRTSLGEPDGPASPQRAHARADRVFHWFEKKLALVLLVLISAVAVEAVVALCVVLYQDLTSSGGPPLLDQDQLFEVFGMFLVVLIAVELMASIYMYMMDKSVHVEIMLLIAITALTRKVVVLDTESKGDPALYMLGLAALLATLIGGFYLIKRLERD</sequence>
<accession>A0A6M0K5G6</accession>
<evidence type="ECO:0000313" key="9">
    <source>
        <dbReference type="Proteomes" id="UP000483379"/>
    </source>
</evidence>
<comment type="caution">
    <text evidence="8">The sequence shown here is derived from an EMBL/GenBank/DDBJ whole genome shotgun (WGS) entry which is preliminary data.</text>
</comment>
<keyword evidence="3 7" id="KW-0812">Transmembrane</keyword>
<evidence type="ECO:0000256" key="6">
    <source>
        <dbReference type="SAM" id="MobiDB-lite"/>
    </source>
</evidence>
<dbReference type="GO" id="GO:0005886">
    <property type="term" value="C:plasma membrane"/>
    <property type="evidence" value="ECO:0007669"/>
    <property type="project" value="UniProtKB-SubCell"/>
</dbReference>
<dbReference type="RefSeq" id="WP_164454707.1">
    <property type="nucleotide sequence ID" value="NZ_JAAIJQ010000077.1"/>
</dbReference>
<dbReference type="Proteomes" id="UP000483379">
    <property type="component" value="Unassembled WGS sequence"/>
</dbReference>
<dbReference type="Pfam" id="PF06146">
    <property type="entry name" value="PsiE"/>
    <property type="match status" value="1"/>
</dbReference>
<organism evidence="8 9">
    <name type="scientific">Thiorhodococcus minor</name>
    <dbReference type="NCBI Taxonomy" id="57489"/>
    <lineage>
        <taxon>Bacteria</taxon>
        <taxon>Pseudomonadati</taxon>
        <taxon>Pseudomonadota</taxon>
        <taxon>Gammaproteobacteria</taxon>
        <taxon>Chromatiales</taxon>
        <taxon>Chromatiaceae</taxon>
        <taxon>Thiorhodococcus</taxon>
    </lineage>
</organism>
<evidence type="ECO:0000256" key="1">
    <source>
        <dbReference type="ARBA" id="ARBA00004651"/>
    </source>
</evidence>
<feature type="transmembrane region" description="Helical" evidence="7">
    <location>
        <begin position="199"/>
        <end position="223"/>
    </location>
</feature>
<name>A0A6M0K5G6_9GAMM</name>
<feature type="region of interest" description="Disordered" evidence="6">
    <location>
        <begin position="155"/>
        <end position="183"/>
    </location>
</feature>
<dbReference type="AlphaFoldDB" id="A0A6M0K5G6"/>
<proteinExistence type="predicted"/>
<evidence type="ECO:0000256" key="2">
    <source>
        <dbReference type="ARBA" id="ARBA00022475"/>
    </source>
</evidence>
<keyword evidence="5 7" id="KW-0472">Membrane</keyword>
<feature type="transmembrane region" description="Helical" evidence="7">
    <location>
        <begin position="243"/>
        <end position="262"/>
    </location>
</feature>
<protein>
    <submittedName>
        <fullName evidence="8">Phosphate-starvation-inducible PsiE family protein</fullName>
    </submittedName>
</protein>
<evidence type="ECO:0000256" key="3">
    <source>
        <dbReference type="ARBA" id="ARBA00022692"/>
    </source>
</evidence>
<evidence type="ECO:0000256" key="7">
    <source>
        <dbReference type="SAM" id="Phobius"/>
    </source>
</evidence>
<evidence type="ECO:0000256" key="4">
    <source>
        <dbReference type="ARBA" id="ARBA00022989"/>
    </source>
</evidence>
<dbReference type="InterPro" id="IPR020948">
    <property type="entry name" value="P_starv_induced_PsiE-like"/>
</dbReference>
<dbReference type="EMBL" id="JAAIJQ010000077">
    <property type="protein sequence ID" value="NEV64173.1"/>
    <property type="molecule type" value="Genomic_DNA"/>
</dbReference>
<evidence type="ECO:0000256" key="5">
    <source>
        <dbReference type="ARBA" id="ARBA00023136"/>
    </source>
</evidence>
<evidence type="ECO:0000313" key="8">
    <source>
        <dbReference type="EMBL" id="NEV64173.1"/>
    </source>
</evidence>
<keyword evidence="2" id="KW-1003">Cell membrane</keyword>
<keyword evidence="9" id="KW-1185">Reference proteome</keyword>
<feature type="transmembrane region" description="Helical" evidence="7">
    <location>
        <begin position="299"/>
        <end position="318"/>
    </location>
</feature>
<reference evidence="8 9" key="1">
    <citation type="submission" date="2020-02" db="EMBL/GenBank/DDBJ databases">
        <title>Genome sequences of Thiorhodococcus mannitoliphagus and Thiorhodococcus minor, purple sulfur photosynthetic bacteria in the gammaproteobacterial family, Chromatiaceae.</title>
        <authorList>
            <person name="Aviles F.A."/>
            <person name="Meyer T.E."/>
            <person name="Kyndt J.A."/>
        </authorList>
    </citation>
    <scope>NUCLEOTIDE SEQUENCE [LARGE SCALE GENOMIC DNA]</scope>
    <source>
        <strain evidence="8 9">DSM 11518</strain>
    </source>
</reference>